<evidence type="ECO:0000313" key="2">
    <source>
        <dbReference type="EMBL" id="VFK09860.1"/>
    </source>
</evidence>
<dbReference type="EMBL" id="CAADFM010000028">
    <property type="protein sequence ID" value="VFK09860.1"/>
    <property type="molecule type" value="Genomic_DNA"/>
</dbReference>
<name>A0A450X936_9GAMM</name>
<protein>
    <submittedName>
        <fullName evidence="3">Uncharacterized protein</fullName>
    </submittedName>
</protein>
<accession>A0A450X936</accession>
<proteinExistence type="predicted"/>
<organism evidence="3">
    <name type="scientific">Candidatus Kentrum sp. LPFa</name>
    <dbReference type="NCBI Taxonomy" id="2126335"/>
    <lineage>
        <taxon>Bacteria</taxon>
        <taxon>Pseudomonadati</taxon>
        <taxon>Pseudomonadota</taxon>
        <taxon>Gammaproteobacteria</taxon>
        <taxon>Candidatus Kentrum</taxon>
    </lineage>
</organism>
<feature type="transmembrane region" description="Helical" evidence="1">
    <location>
        <begin position="12"/>
        <end position="29"/>
    </location>
</feature>
<reference evidence="3" key="1">
    <citation type="submission" date="2019-02" db="EMBL/GenBank/DDBJ databases">
        <authorList>
            <person name="Gruber-Vodicka R. H."/>
            <person name="Seah K. B. B."/>
        </authorList>
    </citation>
    <scope>NUCLEOTIDE SEQUENCE</scope>
    <source>
        <strain evidence="2">BECK_S312</strain>
        <strain evidence="3">BECK_S426</strain>
    </source>
</reference>
<dbReference type="EMBL" id="CAADFP010000024">
    <property type="protein sequence ID" value="VFK25711.1"/>
    <property type="molecule type" value="Genomic_DNA"/>
</dbReference>
<sequence length="172" mass="19187">MKLLKALEPVTVILAVIVAAWQIASYVSLEKNKLAMEKLQNLDIVIQGLEYQKPIAIKDCVEEKGGYSGNDFRLLLNALDDIFIAYNRDVLDREIIDDSLALGAGRLLIKYHECFEKNIVEGNPYWDDFIEASCGFIKREGFDGEGLEDTKKMCNSLETGCAGSGLKKQSCD</sequence>
<keyword evidence="1" id="KW-0472">Membrane</keyword>
<dbReference type="AlphaFoldDB" id="A0A450X936"/>
<evidence type="ECO:0000313" key="3">
    <source>
        <dbReference type="EMBL" id="VFK25711.1"/>
    </source>
</evidence>
<keyword evidence="1" id="KW-1133">Transmembrane helix</keyword>
<gene>
    <name evidence="2" type="ORF">BECKLPF1236A_GA0070988_1002816</name>
    <name evidence="3" type="ORF">BECKLPF1236C_GA0070990_1002417</name>
</gene>
<evidence type="ECO:0000256" key="1">
    <source>
        <dbReference type="SAM" id="Phobius"/>
    </source>
</evidence>
<keyword evidence="1" id="KW-0812">Transmembrane</keyword>